<dbReference type="GO" id="GO:0000156">
    <property type="term" value="F:phosphorelay response regulator activity"/>
    <property type="evidence" value="ECO:0007669"/>
    <property type="project" value="InterPro"/>
</dbReference>
<sequence>MFQIAVCEDNPAVQKQFEEYLEEAAAHPQYDIFSSGEELLKYQDKNVSSYQIYFLDISLPGINGIETASQIRTRNPYALLIFVTDYKEYVWQVFEVLPFRFLTKPVEKASFFQVLYAAYRHLDSQNQLFTFHIKRDVWQIPFSDIYYFESALRQIVLVTSKETYRFYGKISALADTLDETLFVMPHHSYLVNMEYIQTVTDTSILLQSGHMIPISRRLKAMVRQKHLHYLKWRIGK</sequence>
<reference evidence="6" key="1">
    <citation type="submission" date="2020-08" db="EMBL/GenBank/DDBJ databases">
        <title>Genome public.</title>
        <authorList>
            <person name="Liu C."/>
            <person name="Sun Q."/>
        </authorList>
    </citation>
    <scope>NUCLEOTIDE SEQUENCE</scope>
    <source>
        <strain evidence="6">NSJ-55</strain>
    </source>
</reference>
<feature type="modified residue" description="4-aspartylphosphate" evidence="3">
    <location>
        <position position="56"/>
    </location>
</feature>
<dbReference type="InterPro" id="IPR001789">
    <property type="entry name" value="Sig_transdc_resp-reg_receiver"/>
</dbReference>
<dbReference type="EMBL" id="JACOPF010000001">
    <property type="protein sequence ID" value="MBC5687427.1"/>
    <property type="molecule type" value="Genomic_DNA"/>
</dbReference>
<dbReference type="PANTHER" id="PTHR37299:SF1">
    <property type="entry name" value="STAGE 0 SPORULATION PROTEIN A HOMOLOG"/>
    <property type="match status" value="1"/>
</dbReference>
<dbReference type="SMART" id="SM00448">
    <property type="entry name" value="REC"/>
    <property type="match status" value="1"/>
</dbReference>
<dbReference type="PROSITE" id="PS50110">
    <property type="entry name" value="RESPONSE_REGULATORY"/>
    <property type="match status" value="1"/>
</dbReference>
<feature type="domain" description="Response regulatory" evidence="4">
    <location>
        <begin position="3"/>
        <end position="119"/>
    </location>
</feature>
<dbReference type="AlphaFoldDB" id="A0A923LEW9"/>
<comment type="caution">
    <text evidence="6">The sequence shown here is derived from an EMBL/GenBank/DDBJ whole genome shotgun (WGS) entry which is preliminary data.</text>
</comment>
<protein>
    <recommendedName>
        <fullName evidence="1">Stage 0 sporulation protein A homolog</fullName>
    </recommendedName>
</protein>
<feature type="domain" description="HTH LytTR-type" evidence="5">
    <location>
        <begin position="129"/>
        <end position="228"/>
    </location>
</feature>
<dbReference type="SUPFAM" id="SSF52172">
    <property type="entry name" value="CheY-like"/>
    <property type="match status" value="1"/>
</dbReference>
<accession>A0A923LEW9</accession>
<evidence type="ECO:0000313" key="6">
    <source>
        <dbReference type="EMBL" id="MBC5687427.1"/>
    </source>
</evidence>
<dbReference type="RefSeq" id="WP_186874121.1">
    <property type="nucleotide sequence ID" value="NZ_JACOPF010000001.1"/>
</dbReference>
<evidence type="ECO:0000259" key="5">
    <source>
        <dbReference type="PROSITE" id="PS50930"/>
    </source>
</evidence>
<proteinExistence type="predicted"/>
<dbReference type="Gene3D" id="3.40.50.2300">
    <property type="match status" value="1"/>
</dbReference>
<dbReference type="InterPro" id="IPR046947">
    <property type="entry name" value="LytR-like"/>
</dbReference>
<keyword evidence="3" id="KW-0597">Phosphoprotein</keyword>
<dbReference type="SMART" id="SM00850">
    <property type="entry name" value="LytTR"/>
    <property type="match status" value="1"/>
</dbReference>
<dbReference type="InterPro" id="IPR011006">
    <property type="entry name" value="CheY-like_superfamily"/>
</dbReference>
<dbReference type="Proteomes" id="UP000652477">
    <property type="component" value="Unassembled WGS sequence"/>
</dbReference>
<dbReference type="Gene3D" id="2.40.50.1020">
    <property type="entry name" value="LytTr DNA-binding domain"/>
    <property type="match status" value="1"/>
</dbReference>
<dbReference type="InterPro" id="IPR007492">
    <property type="entry name" value="LytTR_DNA-bd_dom"/>
</dbReference>
<name>A0A923LEW9_9FIRM</name>
<dbReference type="Pfam" id="PF04397">
    <property type="entry name" value="LytTR"/>
    <property type="match status" value="1"/>
</dbReference>
<dbReference type="PROSITE" id="PS50930">
    <property type="entry name" value="HTH_LYTTR"/>
    <property type="match status" value="1"/>
</dbReference>
<dbReference type="Pfam" id="PF00072">
    <property type="entry name" value="Response_reg"/>
    <property type="match status" value="1"/>
</dbReference>
<evidence type="ECO:0000256" key="1">
    <source>
        <dbReference type="ARBA" id="ARBA00018672"/>
    </source>
</evidence>
<evidence type="ECO:0000256" key="3">
    <source>
        <dbReference type="PROSITE-ProRule" id="PRU00169"/>
    </source>
</evidence>
<dbReference type="PANTHER" id="PTHR37299">
    <property type="entry name" value="TRANSCRIPTIONAL REGULATOR-RELATED"/>
    <property type="match status" value="1"/>
</dbReference>
<evidence type="ECO:0000313" key="7">
    <source>
        <dbReference type="Proteomes" id="UP000652477"/>
    </source>
</evidence>
<keyword evidence="7" id="KW-1185">Reference proteome</keyword>
<gene>
    <name evidence="6" type="ORF">H8S37_00560</name>
</gene>
<evidence type="ECO:0000259" key="4">
    <source>
        <dbReference type="PROSITE" id="PS50110"/>
    </source>
</evidence>
<organism evidence="6 7">
    <name type="scientific">Mediterraneibacter hominis</name>
    <dbReference type="NCBI Taxonomy" id="2763054"/>
    <lineage>
        <taxon>Bacteria</taxon>
        <taxon>Bacillati</taxon>
        <taxon>Bacillota</taxon>
        <taxon>Clostridia</taxon>
        <taxon>Lachnospirales</taxon>
        <taxon>Lachnospiraceae</taxon>
        <taxon>Mediterraneibacter</taxon>
    </lineage>
</organism>
<evidence type="ECO:0000256" key="2">
    <source>
        <dbReference type="ARBA" id="ARBA00024867"/>
    </source>
</evidence>
<comment type="function">
    <text evidence="2">May play the central regulatory role in sporulation. It may be an element of the effector pathway responsible for the activation of sporulation genes in response to nutritional stress. Spo0A may act in concert with spo0H (a sigma factor) to control the expression of some genes that are critical to the sporulation process.</text>
</comment>
<dbReference type="GO" id="GO:0003677">
    <property type="term" value="F:DNA binding"/>
    <property type="evidence" value="ECO:0007669"/>
    <property type="project" value="InterPro"/>
</dbReference>